<organism evidence="3 4">
    <name type="scientific">Luteimonas composti</name>
    <dbReference type="NCBI Taxonomy" id="398257"/>
    <lineage>
        <taxon>Bacteria</taxon>
        <taxon>Pseudomonadati</taxon>
        <taxon>Pseudomonadota</taxon>
        <taxon>Gammaproteobacteria</taxon>
        <taxon>Lysobacterales</taxon>
        <taxon>Lysobacteraceae</taxon>
        <taxon>Luteimonas</taxon>
    </lineage>
</organism>
<feature type="region of interest" description="Disordered" evidence="1">
    <location>
        <begin position="462"/>
        <end position="481"/>
    </location>
</feature>
<dbReference type="RefSeq" id="WP_280943692.1">
    <property type="nucleotide sequence ID" value="NZ_JARYGX010000027.1"/>
</dbReference>
<evidence type="ECO:0000259" key="2">
    <source>
        <dbReference type="Pfam" id="PF13454"/>
    </source>
</evidence>
<protein>
    <submittedName>
        <fullName evidence="3">FAD/NAD(P)-binding protein</fullName>
    </submittedName>
</protein>
<sequence>MRITIVGGGFSGVALAAALQRVAPTGAHIHVVGVDRGYGGGVAYGEARPEHVLNVRARDMGLSPDQPEDFADWFNLSDRGRSAFLPRQLYGDYLRDRLHGLLDGAGAQVHAVRREVVAIERLDRGFAVRLEDGAAIISDQVVLAVGALPPPPLAGVGPRLAIHPAYIGWPWQEHAIERIDPDARVLVVGTGLTMADVLATLRQRGHRGAIDALSRHGLLPAEHTGQPLAPVELPPAILQALAEHDLRELLRRIRALSKLVDWRALVDALRPHTQAFWQGLPAPQRGQFLRHLRAWWEVSRHRIAPPVAAHLHALRASGQLRVIAGRLVRAGRAEDCVSVLIRPRGASDVRHERYDVLLRATGLNTDVARTTHPLLAQLRESGMLRADADELGLDTSDAFEVVDARGRVVPGLYCLGPLLRGRYWEITAVPELRLAAQRLAGVLVARHAQDAGIASAALLQSAPARQSQRSPSVSPRPAPGS</sequence>
<dbReference type="SUPFAM" id="SSF51905">
    <property type="entry name" value="FAD/NAD(P)-binding domain"/>
    <property type="match status" value="1"/>
</dbReference>
<evidence type="ECO:0000256" key="1">
    <source>
        <dbReference type="SAM" id="MobiDB-lite"/>
    </source>
</evidence>
<dbReference type="Proteomes" id="UP001160550">
    <property type="component" value="Unassembled WGS sequence"/>
</dbReference>
<feature type="compositionally biased region" description="Low complexity" evidence="1">
    <location>
        <begin position="463"/>
        <end position="473"/>
    </location>
</feature>
<evidence type="ECO:0000313" key="3">
    <source>
        <dbReference type="EMBL" id="MDH7454475.1"/>
    </source>
</evidence>
<dbReference type="Gene3D" id="3.50.50.60">
    <property type="entry name" value="FAD/NAD(P)-binding domain"/>
    <property type="match status" value="1"/>
</dbReference>
<dbReference type="InterPro" id="IPR036188">
    <property type="entry name" value="FAD/NAD-bd_sf"/>
</dbReference>
<keyword evidence="4" id="KW-1185">Reference proteome</keyword>
<proteinExistence type="predicted"/>
<dbReference type="PANTHER" id="PTHR40254">
    <property type="entry name" value="BLR0577 PROTEIN"/>
    <property type="match status" value="1"/>
</dbReference>
<name>A0ABT6MVJ0_9GAMM</name>
<reference evidence="3" key="1">
    <citation type="journal article" date="2007" name="Int. J. Syst. Evol. Microbiol.">
        <title>Luteimonas composti sp. nov., a moderately thermophilic bacterium isolated from food waste.</title>
        <authorList>
            <person name="Young C.C."/>
            <person name="Kampfer P."/>
            <person name="Chen W.M."/>
            <person name="Yen W.S."/>
            <person name="Arun A.B."/>
            <person name="Lai W.A."/>
            <person name="Shen F.T."/>
            <person name="Rekha P.D."/>
            <person name="Lin K.Y."/>
            <person name="Chou J.H."/>
        </authorList>
    </citation>
    <scope>NUCLEOTIDE SEQUENCE</scope>
    <source>
        <strain evidence="3">CC-YY355</strain>
    </source>
</reference>
<dbReference type="PANTHER" id="PTHR40254:SF1">
    <property type="entry name" value="BLR0577 PROTEIN"/>
    <property type="match status" value="1"/>
</dbReference>
<dbReference type="Pfam" id="PF13454">
    <property type="entry name" value="NAD_binding_9"/>
    <property type="match status" value="1"/>
</dbReference>
<dbReference type="InterPro" id="IPR052189">
    <property type="entry name" value="L-asp_N-monooxygenase_NS-form"/>
</dbReference>
<dbReference type="InterPro" id="IPR038732">
    <property type="entry name" value="HpyO/CreE_NAD-binding"/>
</dbReference>
<evidence type="ECO:0000313" key="4">
    <source>
        <dbReference type="Proteomes" id="UP001160550"/>
    </source>
</evidence>
<feature type="domain" description="FAD-dependent urate hydroxylase HpyO/Asp monooxygenase CreE-like FAD/NAD(P)-binding" evidence="2">
    <location>
        <begin position="5"/>
        <end position="147"/>
    </location>
</feature>
<accession>A0ABT6MVJ0</accession>
<reference evidence="3" key="2">
    <citation type="submission" date="2023-04" db="EMBL/GenBank/DDBJ databases">
        <authorList>
            <person name="Sun J.-Q."/>
        </authorList>
    </citation>
    <scope>NUCLEOTIDE SEQUENCE</scope>
    <source>
        <strain evidence="3">CC-YY355</strain>
    </source>
</reference>
<gene>
    <name evidence="3" type="ORF">QF205_15545</name>
</gene>
<dbReference type="EMBL" id="JARYGX010000027">
    <property type="protein sequence ID" value="MDH7454475.1"/>
    <property type="molecule type" value="Genomic_DNA"/>
</dbReference>
<comment type="caution">
    <text evidence="3">The sequence shown here is derived from an EMBL/GenBank/DDBJ whole genome shotgun (WGS) entry which is preliminary data.</text>
</comment>